<evidence type="ECO:0000256" key="5">
    <source>
        <dbReference type="ARBA" id="ARBA00022741"/>
    </source>
</evidence>
<comment type="catalytic activity">
    <reaction evidence="1">
        <text>ATP + protein L-histidine = ADP + protein N-phospho-L-histidine.</text>
        <dbReference type="EC" id="2.7.13.3"/>
    </reaction>
</comment>
<keyword evidence="4" id="KW-0808">Transferase</keyword>
<evidence type="ECO:0000256" key="9">
    <source>
        <dbReference type="SAM" id="Phobius"/>
    </source>
</evidence>
<organism evidence="11 12">
    <name type="scientific">Amycolatopsis samaneae</name>
    <dbReference type="NCBI Taxonomy" id="664691"/>
    <lineage>
        <taxon>Bacteria</taxon>
        <taxon>Bacillati</taxon>
        <taxon>Actinomycetota</taxon>
        <taxon>Actinomycetes</taxon>
        <taxon>Pseudonocardiales</taxon>
        <taxon>Pseudonocardiaceae</taxon>
        <taxon>Amycolatopsis</taxon>
    </lineage>
</organism>
<comment type="caution">
    <text evidence="11">The sequence shown here is derived from an EMBL/GenBank/DDBJ whole genome shotgun (WGS) entry which is preliminary data.</text>
</comment>
<dbReference type="EMBL" id="JBHUKU010000008">
    <property type="protein sequence ID" value="MFD2460308.1"/>
    <property type="molecule type" value="Genomic_DNA"/>
</dbReference>
<dbReference type="CDD" id="cd16917">
    <property type="entry name" value="HATPase_UhpB-NarQ-NarX-like"/>
    <property type="match status" value="1"/>
</dbReference>
<proteinExistence type="predicted"/>
<protein>
    <recommendedName>
        <fullName evidence="2">histidine kinase</fullName>
        <ecNumber evidence="2">2.7.13.3</ecNumber>
    </recommendedName>
</protein>
<keyword evidence="6 11" id="KW-0418">Kinase</keyword>
<evidence type="ECO:0000256" key="8">
    <source>
        <dbReference type="ARBA" id="ARBA00023012"/>
    </source>
</evidence>
<keyword evidence="7" id="KW-0067">ATP-binding</keyword>
<gene>
    <name evidence="11" type="ORF">ACFSYJ_16980</name>
</gene>
<keyword evidence="3" id="KW-0597">Phosphoprotein</keyword>
<feature type="transmembrane region" description="Helical" evidence="9">
    <location>
        <begin position="12"/>
        <end position="33"/>
    </location>
</feature>
<name>A0ABW5GGG4_9PSEU</name>
<dbReference type="Gene3D" id="1.20.5.1930">
    <property type="match status" value="1"/>
</dbReference>
<evidence type="ECO:0000256" key="1">
    <source>
        <dbReference type="ARBA" id="ARBA00000085"/>
    </source>
</evidence>
<feature type="domain" description="Signal transduction histidine kinase subgroup 3 dimerisation and phosphoacceptor" evidence="10">
    <location>
        <begin position="186"/>
        <end position="254"/>
    </location>
</feature>
<reference evidence="12" key="1">
    <citation type="journal article" date="2019" name="Int. J. Syst. Evol. Microbiol.">
        <title>The Global Catalogue of Microorganisms (GCM) 10K type strain sequencing project: providing services to taxonomists for standard genome sequencing and annotation.</title>
        <authorList>
            <consortium name="The Broad Institute Genomics Platform"/>
            <consortium name="The Broad Institute Genome Sequencing Center for Infectious Disease"/>
            <person name="Wu L."/>
            <person name="Ma J."/>
        </authorList>
    </citation>
    <scope>NUCLEOTIDE SEQUENCE [LARGE SCALE GENOMIC DNA]</scope>
    <source>
        <strain evidence="12">CGMCC 4.7643</strain>
    </source>
</reference>
<evidence type="ECO:0000256" key="2">
    <source>
        <dbReference type="ARBA" id="ARBA00012438"/>
    </source>
</evidence>
<dbReference type="Pfam" id="PF07730">
    <property type="entry name" value="HisKA_3"/>
    <property type="match status" value="1"/>
</dbReference>
<feature type="transmembrane region" description="Helical" evidence="9">
    <location>
        <begin position="65"/>
        <end position="84"/>
    </location>
</feature>
<feature type="transmembrane region" description="Helical" evidence="9">
    <location>
        <begin position="40"/>
        <end position="59"/>
    </location>
</feature>
<keyword evidence="5" id="KW-0547">Nucleotide-binding</keyword>
<dbReference type="SUPFAM" id="SSF55874">
    <property type="entry name" value="ATPase domain of HSP90 chaperone/DNA topoisomerase II/histidine kinase"/>
    <property type="match status" value="1"/>
</dbReference>
<feature type="transmembrane region" description="Helical" evidence="9">
    <location>
        <begin position="129"/>
        <end position="150"/>
    </location>
</feature>
<dbReference type="EC" id="2.7.13.3" evidence="2"/>
<keyword evidence="9" id="KW-0472">Membrane</keyword>
<feature type="transmembrane region" description="Helical" evidence="9">
    <location>
        <begin position="91"/>
        <end position="117"/>
    </location>
</feature>
<dbReference type="InterPro" id="IPR036890">
    <property type="entry name" value="HATPase_C_sf"/>
</dbReference>
<dbReference type="PANTHER" id="PTHR24421:SF10">
    <property type="entry name" value="NITRATE_NITRITE SENSOR PROTEIN NARQ"/>
    <property type="match status" value="1"/>
</dbReference>
<keyword evidence="8" id="KW-0902">Two-component regulatory system</keyword>
<keyword evidence="12" id="KW-1185">Reference proteome</keyword>
<keyword evidence="9" id="KW-1133">Transmembrane helix</keyword>
<evidence type="ECO:0000313" key="12">
    <source>
        <dbReference type="Proteomes" id="UP001597419"/>
    </source>
</evidence>
<dbReference type="InterPro" id="IPR011712">
    <property type="entry name" value="Sig_transdc_His_kin_sub3_dim/P"/>
</dbReference>
<evidence type="ECO:0000313" key="11">
    <source>
        <dbReference type="EMBL" id="MFD2460308.1"/>
    </source>
</evidence>
<evidence type="ECO:0000256" key="3">
    <source>
        <dbReference type="ARBA" id="ARBA00022553"/>
    </source>
</evidence>
<evidence type="ECO:0000256" key="4">
    <source>
        <dbReference type="ARBA" id="ARBA00022679"/>
    </source>
</evidence>
<accession>A0ABW5GGG4</accession>
<dbReference type="Proteomes" id="UP001597419">
    <property type="component" value="Unassembled WGS sequence"/>
</dbReference>
<dbReference type="PANTHER" id="PTHR24421">
    <property type="entry name" value="NITRATE/NITRITE SENSOR PROTEIN NARX-RELATED"/>
    <property type="match status" value="1"/>
</dbReference>
<sequence length="380" mass="39633">MARRGRPLLPDTIAPSWLVVQLLGTLFVVATLLTAREPRAWLWVCYGVSATLWLGFVAAAPRRPVLAAVLLALASVVPAAVLGWAGDSSAVILCVIALGRLATLTRVSVTAIVGMALLDMALVLSSSAFTGASMAEAATDVGIMLLLMLIGLNRRQYEVQAAQAEQLLAQTRLAQAEHARAAALDERTRIARELHDVLAHSLGALGVQLELAEALLAEKSDVDGALRTVRRSRRLAADGLAEARDAVAALRRDVLPLAEALAAAAEAHARDHAVRVDFAATGQARPLPSAAAVSLVGVAREALTNAGKHAPGEPVTMRLAYEPAAVRLSVSSALVSDERSRPGEGGFGLTGMRERLALAGGTLGSGPEDGQWRVVAEVPA</sequence>
<evidence type="ECO:0000256" key="6">
    <source>
        <dbReference type="ARBA" id="ARBA00022777"/>
    </source>
</evidence>
<keyword evidence="9" id="KW-0812">Transmembrane</keyword>
<dbReference type="Gene3D" id="3.30.565.10">
    <property type="entry name" value="Histidine kinase-like ATPase, C-terminal domain"/>
    <property type="match status" value="1"/>
</dbReference>
<dbReference type="RefSeq" id="WP_345397977.1">
    <property type="nucleotide sequence ID" value="NZ_BAABHG010000009.1"/>
</dbReference>
<evidence type="ECO:0000256" key="7">
    <source>
        <dbReference type="ARBA" id="ARBA00022840"/>
    </source>
</evidence>
<dbReference type="GO" id="GO:0016301">
    <property type="term" value="F:kinase activity"/>
    <property type="evidence" value="ECO:0007669"/>
    <property type="project" value="UniProtKB-KW"/>
</dbReference>
<dbReference type="InterPro" id="IPR050482">
    <property type="entry name" value="Sensor_HK_TwoCompSys"/>
</dbReference>
<evidence type="ECO:0000259" key="10">
    <source>
        <dbReference type="Pfam" id="PF07730"/>
    </source>
</evidence>